<evidence type="ECO:0000256" key="1">
    <source>
        <dbReference type="SAM" id="MobiDB-lite"/>
    </source>
</evidence>
<sequence length="351" mass="40600">MIAPDEGGRAHSLGIFPSERRSSTTPVSELQIIEVREETRFQPLEIPLEPQQQPFEEEPAQQSEQQKQAAEESSPRNTEPEPPTNHPRKWEADDKSHSISTNSPSQPTQPSEPTVSRLEILEEAVVDAGVMAALKFGEATSGKASFTTAELYKTPEKKKEITEELIEKCYHWMTHVKQTKDSSNEYDAIFVLKHEANYEGVRQHFMSLMPKQQVESTVITIHSMILNQIKGHWFQEKIYIVPLDIVRFMLGTHGVDYTDPRTKKAYKFDINQYAHHRHFLDKRKLALYPFLFVSICNRGHGWLWISDVQKKVFYMLDPVNKKKKDIPESRVKLNKFVYMKGVRFIIVASLY</sequence>
<feature type="compositionally biased region" description="Low complexity" evidence="1">
    <location>
        <begin position="98"/>
        <end position="115"/>
    </location>
</feature>
<evidence type="ECO:0008006" key="4">
    <source>
        <dbReference type="Google" id="ProtNLM"/>
    </source>
</evidence>
<feature type="region of interest" description="Disordered" evidence="1">
    <location>
        <begin position="1"/>
        <end position="115"/>
    </location>
</feature>
<accession>A0A445ARY7</accession>
<feature type="compositionally biased region" description="Low complexity" evidence="1">
    <location>
        <begin position="42"/>
        <end position="68"/>
    </location>
</feature>
<organism evidence="2 3">
    <name type="scientific">Arachis hypogaea</name>
    <name type="common">Peanut</name>
    <dbReference type="NCBI Taxonomy" id="3818"/>
    <lineage>
        <taxon>Eukaryota</taxon>
        <taxon>Viridiplantae</taxon>
        <taxon>Streptophyta</taxon>
        <taxon>Embryophyta</taxon>
        <taxon>Tracheophyta</taxon>
        <taxon>Spermatophyta</taxon>
        <taxon>Magnoliopsida</taxon>
        <taxon>eudicotyledons</taxon>
        <taxon>Gunneridae</taxon>
        <taxon>Pentapetalae</taxon>
        <taxon>rosids</taxon>
        <taxon>fabids</taxon>
        <taxon>Fabales</taxon>
        <taxon>Fabaceae</taxon>
        <taxon>Papilionoideae</taxon>
        <taxon>50 kb inversion clade</taxon>
        <taxon>dalbergioids sensu lato</taxon>
        <taxon>Dalbergieae</taxon>
        <taxon>Pterocarpus clade</taxon>
        <taxon>Arachis</taxon>
    </lineage>
</organism>
<keyword evidence="3" id="KW-1185">Reference proteome</keyword>
<feature type="compositionally biased region" description="Basic and acidic residues" evidence="1">
    <location>
        <begin position="88"/>
        <end position="97"/>
    </location>
</feature>
<dbReference type="Gene3D" id="3.40.395.10">
    <property type="entry name" value="Adenoviral Proteinase, Chain A"/>
    <property type="match status" value="1"/>
</dbReference>
<dbReference type="EMBL" id="SDMP01000011">
    <property type="protein sequence ID" value="RYR29192.1"/>
    <property type="molecule type" value="Genomic_DNA"/>
</dbReference>
<comment type="caution">
    <text evidence="2">The sequence shown here is derived from an EMBL/GenBank/DDBJ whole genome shotgun (WGS) entry which is preliminary data.</text>
</comment>
<evidence type="ECO:0000313" key="3">
    <source>
        <dbReference type="Proteomes" id="UP000289738"/>
    </source>
</evidence>
<gene>
    <name evidence="2" type="ORF">Ahy_B01g053533</name>
</gene>
<dbReference type="AlphaFoldDB" id="A0A445ARY7"/>
<evidence type="ECO:0000313" key="2">
    <source>
        <dbReference type="EMBL" id="RYR29192.1"/>
    </source>
</evidence>
<proteinExistence type="predicted"/>
<dbReference type="Proteomes" id="UP000289738">
    <property type="component" value="Chromosome B01"/>
</dbReference>
<reference evidence="2 3" key="1">
    <citation type="submission" date="2019-01" db="EMBL/GenBank/DDBJ databases">
        <title>Sequencing of cultivated peanut Arachis hypogaea provides insights into genome evolution and oil improvement.</title>
        <authorList>
            <person name="Chen X."/>
        </authorList>
    </citation>
    <scope>NUCLEOTIDE SEQUENCE [LARGE SCALE GENOMIC DNA]</scope>
    <source>
        <strain evidence="3">cv. Fuhuasheng</strain>
        <tissue evidence="2">Leaves</tissue>
    </source>
</reference>
<protein>
    <recommendedName>
        <fullName evidence="4">Ubiquitin-like protease family profile domain-containing protein</fullName>
    </recommendedName>
</protein>
<name>A0A445ARY7_ARAHY</name>